<protein>
    <submittedName>
        <fullName evidence="2">Uncharacterized protein</fullName>
    </submittedName>
</protein>
<accession>A0AAN6ULA6</accession>
<feature type="transmembrane region" description="Helical" evidence="1">
    <location>
        <begin position="6"/>
        <end position="25"/>
    </location>
</feature>
<keyword evidence="1" id="KW-0812">Transmembrane</keyword>
<evidence type="ECO:0000313" key="2">
    <source>
        <dbReference type="EMBL" id="KAK4135122.1"/>
    </source>
</evidence>
<reference evidence="2" key="2">
    <citation type="submission" date="2023-05" db="EMBL/GenBank/DDBJ databases">
        <authorList>
            <consortium name="Lawrence Berkeley National Laboratory"/>
            <person name="Steindorff A."/>
            <person name="Hensen N."/>
            <person name="Bonometti L."/>
            <person name="Westerberg I."/>
            <person name="Brannstrom I.O."/>
            <person name="Guillou S."/>
            <person name="Cros-Aarteil S."/>
            <person name="Calhoun S."/>
            <person name="Haridas S."/>
            <person name="Kuo A."/>
            <person name="Mondo S."/>
            <person name="Pangilinan J."/>
            <person name="Riley R."/>
            <person name="Labutti K."/>
            <person name="Andreopoulos B."/>
            <person name="Lipzen A."/>
            <person name="Chen C."/>
            <person name="Yanf M."/>
            <person name="Daum C."/>
            <person name="Ng V."/>
            <person name="Clum A."/>
            <person name="Ohm R."/>
            <person name="Martin F."/>
            <person name="Silar P."/>
            <person name="Natvig D."/>
            <person name="Lalanne C."/>
            <person name="Gautier V."/>
            <person name="Ament-Velasquez S.L."/>
            <person name="Kruys A."/>
            <person name="Hutchinson M.I."/>
            <person name="Powell A.J."/>
            <person name="Barry K."/>
            <person name="Miller A.N."/>
            <person name="Grigoriev I.V."/>
            <person name="Debuchy R."/>
            <person name="Gladieux P."/>
            <person name="Thoren M.H."/>
            <person name="Johannesson H."/>
        </authorList>
    </citation>
    <scope>NUCLEOTIDE SEQUENCE</scope>
    <source>
        <strain evidence="2">CBS 123565</strain>
    </source>
</reference>
<name>A0AAN6ULA6_9PEZI</name>
<feature type="transmembrane region" description="Helical" evidence="1">
    <location>
        <begin position="45"/>
        <end position="69"/>
    </location>
</feature>
<sequence>MRRQVMGVNIACTYNTSLIMALFLARQVRPRGVGGAGLSRLRRVAVGICCFLPFCGLLASTGQVTGFWLPVCCSCHARYRADCERSLHLL</sequence>
<keyword evidence="3" id="KW-1185">Reference proteome</keyword>
<keyword evidence="1" id="KW-1133">Transmembrane helix</keyword>
<keyword evidence="1" id="KW-0472">Membrane</keyword>
<dbReference type="Proteomes" id="UP001304895">
    <property type="component" value="Unassembled WGS sequence"/>
</dbReference>
<reference evidence="2" key="1">
    <citation type="journal article" date="2023" name="Mol. Phylogenet. Evol.">
        <title>Genome-scale phylogeny and comparative genomics of the fungal order Sordariales.</title>
        <authorList>
            <person name="Hensen N."/>
            <person name="Bonometti L."/>
            <person name="Westerberg I."/>
            <person name="Brannstrom I.O."/>
            <person name="Guillou S."/>
            <person name="Cros-Aarteil S."/>
            <person name="Calhoun S."/>
            <person name="Haridas S."/>
            <person name="Kuo A."/>
            <person name="Mondo S."/>
            <person name="Pangilinan J."/>
            <person name="Riley R."/>
            <person name="LaButti K."/>
            <person name="Andreopoulos B."/>
            <person name="Lipzen A."/>
            <person name="Chen C."/>
            <person name="Yan M."/>
            <person name="Daum C."/>
            <person name="Ng V."/>
            <person name="Clum A."/>
            <person name="Steindorff A."/>
            <person name="Ohm R.A."/>
            <person name="Martin F."/>
            <person name="Silar P."/>
            <person name="Natvig D.O."/>
            <person name="Lalanne C."/>
            <person name="Gautier V."/>
            <person name="Ament-Velasquez S.L."/>
            <person name="Kruys A."/>
            <person name="Hutchinson M.I."/>
            <person name="Powell A.J."/>
            <person name="Barry K."/>
            <person name="Miller A.N."/>
            <person name="Grigoriev I.V."/>
            <person name="Debuchy R."/>
            <person name="Gladieux P."/>
            <person name="Hiltunen Thoren M."/>
            <person name="Johannesson H."/>
        </authorList>
    </citation>
    <scope>NUCLEOTIDE SEQUENCE</scope>
    <source>
        <strain evidence="2">CBS 123565</strain>
    </source>
</reference>
<dbReference type="EMBL" id="MU853407">
    <property type="protein sequence ID" value="KAK4135122.1"/>
    <property type="molecule type" value="Genomic_DNA"/>
</dbReference>
<comment type="caution">
    <text evidence="2">The sequence shown here is derived from an EMBL/GenBank/DDBJ whole genome shotgun (WGS) entry which is preliminary data.</text>
</comment>
<evidence type="ECO:0000313" key="3">
    <source>
        <dbReference type="Proteomes" id="UP001304895"/>
    </source>
</evidence>
<organism evidence="2 3">
    <name type="scientific">Trichocladium antarcticum</name>
    <dbReference type="NCBI Taxonomy" id="1450529"/>
    <lineage>
        <taxon>Eukaryota</taxon>
        <taxon>Fungi</taxon>
        <taxon>Dikarya</taxon>
        <taxon>Ascomycota</taxon>
        <taxon>Pezizomycotina</taxon>
        <taxon>Sordariomycetes</taxon>
        <taxon>Sordariomycetidae</taxon>
        <taxon>Sordariales</taxon>
        <taxon>Chaetomiaceae</taxon>
        <taxon>Trichocladium</taxon>
    </lineage>
</organism>
<gene>
    <name evidence="2" type="ORF">BT67DRAFT_291801</name>
</gene>
<evidence type="ECO:0000256" key="1">
    <source>
        <dbReference type="SAM" id="Phobius"/>
    </source>
</evidence>
<dbReference type="AlphaFoldDB" id="A0AAN6ULA6"/>
<proteinExistence type="predicted"/>